<dbReference type="NCBIfam" id="TIGR03862">
    <property type="entry name" value="flavo_PP4765"/>
    <property type="match status" value="1"/>
</dbReference>
<accession>A0A5Q0BN89</accession>
<dbReference type="Gene3D" id="3.50.50.60">
    <property type="entry name" value="FAD/NAD(P)-binding domain"/>
    <property type="match status" value="1"/>
</dbReference>
<dbReference type="PANTHER" id="PTHR42887:SF1">
    <property type="entry name" value="BLR3961 PROTEIN"/>
    <property type="match status" value="1"/>
</dbReference>
<dbReference type="InterPro" id="IPR036188">
    <property type="entry name" value="FAD/NAD-bd_sf"/>
</dbReference>
<dbReference type="NCBIfam" id="TIGR00275">
    <property type="entry name" value="aminoacetone oxidase family FAD-binding enzyme"/>
    <property type="match status" value="1"/>
</dbReference>
<dbReference type="SUPFAM" id="SSF160996">
    <property type="entry name" value="HI0933 insert domain-like"/>
    <property type="match status" value="1"/>
</dbReference>
<feature type="domain" description="RsdA/BaiN/AoA(So)-like insert" evidence="5">
    <location>
        <begin position="193"/>
        <end position="349"/>
    </location>
</feature>
<evidence type="ECO:0000256" key="3">
    <source>
        <dbReference type="ARBA" id="ARBA00022827"/>
    </source>
</evidence>
<dbReference type="AlphaFoldDB" id="A0A5Q0BN89"/>
<dbReference type="InParanoid" id="A0A5Q0BN89"/>
<dbReference type="Proteomes" id="UP000325755">
    <property type="component" value="Chromosome"/>
</dbReference>
<reference evidence="6 7" key="1">
    <citation type="submission" date="2019-09" db="EMBL/GenBank/DDBJ databases">
        <title>Ecophysiology of the spiral-shaped methanotroph Methylospira mobilis as revealed by the complete genome sequence.</title>
        <authorList>
            <person name="Oshkin I.Y."/>
            <person name="Dedysh S.N."/>
            <person name="Miroshnikov K."/>
            <person name="Danilova O.V."/>
            <person name="Hakobyan A."/>
            <person name="Liesack W."/>
        </authorList>
    </citation>
    <scope>NUCLEOTIDE SEQUENCE [LARGE SCALE GENOMIC DNA]</scope>
    <source>
        <strain evidence="6 7">Shm1</strain>
    </source>
</reference>
<protein>
    <submittedName>
        <fullName evidence="6">TIGR03862 family flavoprotein</fullName>
    </submittedName>
</protein>
<keyword evidence="2" id="KW-0285">Flavoprotein</keyword>
<evidence type="ECO:0000259" key="5">
    <source>
        <dbReference type="Pfam" id="PF22780"/>
    </source>
</evidence>
<dbReference type="InterPro" id="IPR004792">
    <property type="entry name" value="BaiN-like"/>
</dbReference>
<dbReference type="PRINTS" id="PR00419">
    <property type="entry name" value="ADXRDTASE"/>
</dbReference>
<evidence type="ECO:0000313" key="7">
    <source>
        <dbReference type="Proteomes" id="UP000325755"/>
    </source>
</evidence>
<dbReference type="InterPro" id="IPR022460">
    <property type="entry name" value="Flavoprotein_PP4765"/>
</dbReference>
<dbReference type="InterPro" id="IPR023166">
    <property type="entry name" value="BaiN-like_dom_sf"/>
</dbReference>
<gene>
    <name evidence="6" type="ORF">F6R98_14580</name>
</gene>
<dbReference type="OrthoDB" id="5288829at2"/>
<dbReference type="InterPro" id="IPR057661">
    <property type="entry name" value="RsdA/BaiN/AoA(So)_Rossmann"/>
</dbReference>
<dbReference type="PANTHER" id="PTHR42887">
    <property type="entry name" value="OS12G0638800 PROTEIN"/>
    <property type="match status" value="1"/>
</dbReference>
<dbReference type="KEGG" id="mmob:F6R98_14580"/>
<dbReference type="SUPFAM" id="SSF51905">
    <property type="entry name" value="FAD/NAD(P)-binding domain"/>
    <property type="match status" value="1"/>
</dbReference>
<dbReference type="RefSeq" id="WP_153249683.1">
    <property type="nucleotide sequence ID" value="NZ_CP044205.1"/>
</dbReference>
<feature type="domain" description="RsdA/BaiN/AoA(So)-like Rossmann fold-like" evidence="4">
    <location>
        <begin position="5"/>
        <end position="401"/>
    </location>
</feature>
<dbReference type="Pfam" id="PF22780">
    <property type="entry name" value="HI0933_like_1st"/>
    <property type="match status" value="1"/>
</dbReference>
<dbReference type="FunCoup" id="A0A5Q0BN89">
    <property type="interactions" value="415"/>
</dbReference>
<keyword evidence="3" id="KW-0274">FAD</keyword>
<name>A0A5Q0BN89_9GAMM</name>
<dbReference type="InterPro" id="IPR055178">
    <property type="entry name" value="RsdA/BaiN/AoA(So)-like_dom"/>
</dbReference>
<dbReference type="Gene3D" id="1.10.8.260">
    <property type="entry name" value="HI0933 insert domain-like"/>
    <property type="match status" value="1"/>
</dbReference>
<sequence>MQNASIAVIGAGPAGLMAAEVLIRNGYRVHVFDAMPSAGRKLLMAGKGGLNITHSEAFDNFVTRYGDRQSRLKPLIRNFDAAAITEWLKQLAIGTFTGTSGRIFPSEMKSAPLLRAWLRRLRSEGVQFHMRHRWKGWDKNHQALLFDTVHGEQTVNTNATVLTLGGGSWSRLGSDGQWVGLLKSRGIAIADLVPSNCGFDTDWSDHYCQRFQGQALKPVALSVMQGDGGYASRMGELTVTATGLEGSLIYAYSPLLREQIQTFGESVVYLDLLPGKDSLKLQKALAKPRGAKSWPHHLRSCAGLTGAKAGLLREVSSPEDWSDSQYLAELIKRLPVRLLSTRPLDEAISSGGGVCFEALDESLMLQQLPGVFCAGEMLDWEAPTGGYLLTACLASGRAAGHGVIRWLDSRS</sequence>
<organism evidence="6 7">
    <name type="scientific">Candidatus Methylospira mobilis</name>
    <dbReference type="NCBI Taxonomy" id="1808979"/>
    <lineage>
        <taxon>Bacteria</taxon>
        <taxon>Pseudomonadati</taxon>
        <taxon>Pseudomonadota</taxon>
        <taxon>Gammaproteobacteria</taxon>
        <taxon>Methylococcales</taxon>
        <taxon>Methylococcaceae</taxon>
        <taxon>Candidatus Methylospira</taxon>
    </lineage>
</organism>
<evidence type="ECO:0000313" key="6">
    <source>
        <dbReference type="EMBL" id="QFY43701.1"/>
    </source>
</evidence>
<evidence type="ECO:0000259" key="4">
    <source>
        <dbReference type="Pfam" id="PF03486"/>
    </source>
</evidence>
<dbReference type="Pfam" id="PF03486">
    <property type="entry name" value="HI0933_like"/>
    <property type="match status" value="1"/>
</dbReference>
<comment type="cofactor">
    <cofactor evidence="1">
        <name>FAD</name>
        <dbReference type="ChEBI" id="CHEBI:57692"/>
    </cofactor>
</comment>
<proteinExistence type="predicted"/>
<dbReference type="EMBL" id="CP044205">
    <property type="protein sequence ID" value="QFY43701.1"/>
    <property type="molecule type" value="Genomic_DNA"/>
</dbReference>
<dbReference type="Gene3D" id="2.40.30.10">
    <property type="entry name" value="Translation factors"/>
    <property type="match status" value="1"/>
</dbReference>
<keyword evidence="7" id="KW-1185">Reference proteome</keyword>
<evidence type="ECO:0000256" key="2">
    <source>
        <dbReference type="ARBA" id="ARBA00022630"/>
    </source>
</evidence>
<evidence type="ECO:0000256" key="1">
    <source>
        <dbReference type="ARBA" id="ARBA00001974"/>
    </source>
</evidence>